<dbReference type="RefSeq" id="WP_420827186.1">
    <property type="nucleotide sequence ID" value="NZ_JACHBQ010000001.1"/>
</dbReference>
<evidence type="ECO:0000313" key="2">
    <source>
        <dbReference type="EMBL" id="MBB5642548.1"/>
    </source>
</evidence>
<evidence type="ECO:0000313" key="3">
    <source>
        <dbReference type="Proteomes" id="UP000561726"/>
    </source>
</evidence>
<protein>
    <submittedName>
        <fullName evidence="2">Uncharacterized protein YukE</fullName>
    </submittedName>
</protein>
<dbReference type="SUPFAM" id="SSF140453">
    <property type="entry name" value="EsxAB dimer-like"/>
    <property type="match status" value="1"/>
</dbReference>
<sequence length="114" mass="11724">MAGMKFAMGSDVLSHLTKKTSTSSDDLGSLVKQLFEAAAPLEGRFNGAGRAAFDRFKNETDSISAELNGALGSILTGIAGQDLAFGQADQELADQTTSAQSGAGFDSARFGSRG</sequence>
<organism evidence="2 3">
    <name type="scientific">Cryobacterium roopkundense</name>
    <dbReference type="NCBI Taxonomy" id="1001240"/>
    <lineage>
        <taxon>Bacteria</taxon>
        <taxon>Bacillati</taxon>
        <taxon>Actinomycetota</taxon>
        <taxon>Actinomycetes</taxon>
        <taxon>Micrococcales</taxon>
        <taxon>Microbacteriaceae</taxon>
        <taxon>Cryobacterium</taxon>
    </lineage>
</organism>
<dbReference type="Proteomes" id="UP000561726">
    <property type="component" value="Unassembled WGS sequence"/>
</dbReference>
<dbReference type="AlphaFoldDB" id="A0A7W9E4S7"/>
<dbReference type="InterPro" id="IPR036689">
    <property type="entry name" value="ESAT-6-like_sf"/>
</dbReference>
<dbReference type="EMBL" id="JACHBQ010000001">
    <property type="protein sequence ID" value="MBB5642548.1"/>
    <property type="molecule type" value="Genomic_DNA"/>
</dbReference>
<evidence type="ECO:0000256" key="1">
    <source>
        <dbReference type="SAM" id="MobiDB-lite"/>
    </source>
</evidence>
<proteinExistence type="predicted"/>
<gene>
    <name evidence="2" type="ORF">BJ997_003096</name>
</gene>
<feature type="region of interest" description="Disordered" evidence="1">
    <location>
        <begin position="92"/>
        <end position="114"/>
    </location>
</feature>
<dbReference type="Gene3D" id="1.10.287.1060">
    <property type="entry name" value="ESAT-6-like"/>
    <property type="match status" value="1"/>
</dbReference>
<accession>A0A7W9E4S7</accession>
<reference evidence="2 3" key="1">
    <citation type="submission" date="2020-08" db="EMBL/GenBank/DDBJ databases">
        <title>Sequencing the genomes of 1000 actinobacteria strains.</title>
        <authorList>
            <person name="Klenk H.-P."/>
        </authorList>
    </citation>
    <scope>NUCLEOTIDE SEQUENCE [LARGE SCALE GENOMIC DNA]</scope>
    <source>
        <strain evidence="2 3">DSM 21065</strain>
    </source>
</reference>
<name>A0A7W9E4S7_9MICO</name>
<comment type="caution">
    <text evidence="2">The sequence shown here is derived from an EMBL/GenBank/DDBJ whole genome shotgun (WGS) entry which is preliminary data.</text>
</comment>